<sequence length="47" mass="5330">MPLKKTNKAISTPTCAVTKTHSIKTPKNTVIFFAQQLFDVRHNLTRC</sequence>
<proteinExistence type="predicted"/>
<evidence type="ECO:0000313" key="1">
    <source>
        <dbReference type="Ensembl" id="ENSCINP00000032742.1"/>
    </source>
</evidence>
<dbReference type="Ensembl" id="ENSCINT00000033372.1">
    <property type="protein sequence ID" value="ENSCINP00000032742.1"/>
    <property type="gene ID" value="ENSCING00000019784.1"/>
</dbReference>
<evidence type="ECO:0000313" key="2">
    <source>
        <dbReference type="Proteomes" id="UP000008144"/>
    </source>
</evidence>
<organism evidence="1 2">
    <name type="scientific">Ciona intestinalis</name>
    <name type="common">Transparent sea squirt</name>
    <name type="synonym">Ascidia intestinalis</name>
    <dbReference type="NCBI Taxonomy" id="7719"/>
    <lineage>
        <taxon>Eukaryota</taxon>
        <taxon>Metazoa</taxon>
        <taxon>Chordata</taxon>
        <taxon>Tunicata</taxon>
        <taxon>Ascidiacea</taxon>
        <taxon>Phlebobranchia</taxon>
        <taxon>Cionidae</taxon>
        <taxon>Ciona</taxon>
    </lineage>
</organism>
<keyword evidence="2" id="KW-1185">Reference proteome</keyword>
<reference evidence="2" key="1">
    <citation type="journal article" date="2002" name="Science">
        <title>The draft genome of Ciona intestinalis: insights into chordate and vertebrate origins.</title>
        <authorList>
            <person name="Dehal P."/>
            <person name="Satou Y."/>
            <person name="Campbell R.K."/>
            <person name="Chapman J."/>
            <person name="Degnan B."/>
            <person name="De Tomaso A."/>
            <person name="Davidson B."/>
            <person name="Di Gregorio A."/>
            <person name="Gelpke M."/>
            <person name="Goodstein D.M."/>
            <person name="Harafuji N."/>
            <person name="Hastings K.E."/>
            <person name="Ho I."/>
            <person name="Hotta K."/>
            <person name="Huang W."/>
            <person name="Kawashima T."/>
            <person name="Lemaire P."/>
            <person name="Martinez D."/>
            <person name="Meinertzhagen I.A."/>
            <person name="Necula S."/>
            <person name="Nonaka M."/>
            <person name="Putnam N."/>
            <person name="Rash S."/>
            <person name="Saiga H."/>
            <person name="Satake M."/>
            <person name="Terry A."/>
            <person name="Yamada L."/>
            <person name="Wang H.G."/>
            <person name="Awazu S."/>
            <person name="Azumi K."/>
            <person name="Boore J."/>
            <person name="Branno M."/>
            <person name="Chin-Bow S."/>
            <person name="DeSantis R."/>
            <person name="Doyle S."/>
            <person name="Francino P."/>
            <person name="Keys D.N."/>
            <person name="Haga S."/>
            <person name="Hayashi H."/>
            <person name="Hino K."/>
            <person name="Imai K.S."/>
            <person name="Inaba K."/>
            <person name="Kano S."/>
            <person name="Kobayashi K."/>
            <person name="Kobayashi M."/>
            <person name="Lee B.I."/>
            <person name="Makabe K.W."/>
            <person name="Manohar C."/>
            <person name="Matassi G."/>
            <person name="Medina M."/>
            <person name="Mochizuki Y."/>
            <person name="Mount S."/>
            <person name="Morishita T."/>
            <person name="Miura S."/>
            <person name="Nakayama A."/>
            <person name="Nishizaka S."/>
            <person name="Nomoto H."/>
            <person name="Ohta F."/>
            <person name="Oishi K."/>
            <person name="Rigoutsos I."/>
            <person name="Sano M."/>
            <person name="Sasaki A."/>
            <person name="Sasakura Y."/>
            <person name="Shoguchi E."/>
            <person name="Shin-i T."/>
            <person name="Spagnuolo A."/>
            <person name="Stainier D."/>
            <person name="Suzuki M.M."/>
            <person name="Tassy O."/>
            <person name="Takatori N."/>
            <person name="Tokuoka M."/>
            <person name="Yagi K."/>
            <person name="Yoshizaki F."/>
            <person name="Wada S."/>
            <person name="Zhang C."/>
            <person name="Hyatt P.D."/>
            <person name="Larimer F."/>
            <person name="Detter C."/>
            <person name="Doggett N."/>
            <person name="Glavina T."/>
            <person name="Hawkins T."/>
            <person name="Richardson P."/>
            <person name="Lucas S."/>
            <person name="Kohara Y."/>
            <person name="Levine M."/>
            <person name="Satoh N."/>
            <person name="Rokhsar D.S."/>
        </authorList>
    </citation>
    <scope>NUCLEOTIDE SEQUENCE [LARGE SCALE GENOMIC DNA]</scope>
</reference>
<dbReference type="Proteomes" id="UP000008144">
    <property type="component" value="Unassembled WGS sequence"/>
</dbReference>
<reference evidence="1" key="3">
    <citation type="submission" date="2025-09" db="UniProtKB">
        <authorList>
            <consortium name="Ensembl"/>
        </authorList>
    </citation>
    <scope>IDENTIFICATION</scope>
</reference>
<dbReference type="AlphaFoldDB" id="H2XSV8"/>
<dbReference type="HOGENOM" id="CLU_3175137_0_0_1"/>
<protein>
    <submittedName>
        <fullName evidence="1">Uncharacterized protein</fullName>
    </submittedName>
</protein>
<name>H2XSV8_CIOIN</name>
<reference evidence="1" key="2">
    <citation type="submission" date="2025-08" db="UniProtKB">
        <authorList>
            <consortium name="Ensembl"/>
        </authorList>
    </citation>
    <scope>IDENTIFICATION</scope>
</reference>
<dbReference type="InParanoid" id="H2XSV8"/>
<accession>H2XSV8</accession>